<feature type="region of interest" description="Disordered" evidence="1">
    <location>
        <begin position="1"/>
        <end position="38"/>
    </location>
</feature>
<reference evidence="2 3" key="1">
    <citation type="submission" date="2019-02" db="EMBL/GenBank/DDBJ databases">
        <title>Aquabacterium sp. strain KMB7.</title>
        <authorList>
            <person name="Chen W.-M."/>
        </authorList>
    </citation>
    <scope>NUCLEOTIDE SEQUENCE [LARGE SCALE GENOMIC DNA]</scope>
    <source>
        <strain evidence="2 3">KMB7</strain>
    </source>
</reference>
<organism evidence="2 3">
    <name type="scientific">Aquabacterium lacunae</name>
    <dbReference type="NCBI Taxonomy" id="2528630"/>
    <lineage>
        <taxon>Bacteria</taxon>
        <taxon>Pseudomonadati</taxon>
        <taxon>Pseudomonadota</taxon>
        <taxon>Betaproteobacteria</taxon>
        <taxon>Burkholderiales</taxon>
        <taxon>Aquabacterium</taxon>
    </lineage>
</organism>
<proteinExistence type="predicted"/>
<protein>
    <submittedName>
        <fullName evidence="2">Uncharacterized protein</fullName>
    </submittedName>
</protein>
<dbReference type="RefSeq" id="WP_130967783.1">
    <property type="nucleotide sequence ID" value="NZ_SIXI01000003.1"/>
</dbReference>
<feature type="compositionally biased region" description="Low complexity" evidence="1">
    <location>
        <begin position="1"/>
        <end position="19"/>
    </location>
</feature>
<comment type="caution">
    <text evidence="2">The sequence shown here is derived from an EMBL/GenBank/DDBJ whole genome shotgun (WGS) entry which is preliminary data.</text>
</comment>
<keyword evidence="3" id="KW-1185">Reference proteome</keyword>
<evidence type="ECO:0000256" key="1">
    <source>
        <dbReference type="SAM" id="MobiDB-lite"/>
    </source>
</evidence>
<dbReference type="Proteomes" id="UP000292120">
    <property type="component" value="Unassembled WGS sequence"/>
</dbReference>
<sequence>MGLLGSLFSSKSSSTASTANNDNRQVNDSGGGDLVSGSGNNITDGGAFAIVDKLVSNLGAVAQAQTSVARDIALRDTAQGSIYAQRAVEAQEAAAAASADTFNKTAVAIAVAGLVVLYVLKRRK</sequence>
<evidence type="ECO:0000313" key="3">
    <source>
        <dbReference type="Proteomes" id="UP000292120"/>
    </source>
</evidence>
<evidence type="ECO:0000313" key="2">
    <source>
        <dbReference type="EMBL" id="TBO31328.1"/>
    </source>
</evidence>
<dbReference type="AlphaFoldDB" id="A0A4V2JFP1"/>
<dbReference type="EMBL" id="SIXI01000003">
    <property type="protein sequence ID" value="TBO31328.1"/>
    <property type="molecule type" value="Genomic_DNA"/>
</dbReference>
<gene>
    <name evidence="2" type="ORF">EYS42_08775</name>
</gene>
<accession>A0A4V2JFP1</accession>
<name>A0A4V2JFP1_9BURK</name>